<feature type="region of interest" description="Disordered" evidence="1">
    <location>
        <begin position="317"/>
        <end position="364"/>
    </location>
</feature>
<feature type="compositionally biased region" description="Pro residues" evidence="1">
    <location>
        <begin position="338"/>
        <end position="360"/>
    </location>
</feature>
<feature type="transmembrane region" description="Helical" evidence="2">
    <location>
        <begin position="71"/>
        <end position="89"/>
    </location>
</feature>
<keyword evidence="2" id="KW-1133">Transmembrane helix</keyword>
<evidence type="ECO:0000313" key="3">
    <source>
        <dbReference type="EMBL" id="KAK3942047.1"/>
    </source>
</evidence>
<proteinExistence type="predicted"/>
<dbReference type="PANTHER" id="PTHR42044">
    <property type="entry name" value="DUF676 DOMAIN-CONTAINING PROTEIN-RELATED"/>
    <property type="match status" value="1"/>
</dbReference>
<protein>
    <submittedName>
        <fullName evidence="3">Uncharacterized protein</fullName>
    </submittedName>
</protein>
<name>A0AAN6S5N1_9PEZI</name>
<feature type="transmembrane region" description="Helical" evidence="2">
    <location>
        <begin position="128"/>
        <end position="147"/>
    </location>
</feature>
<evidence type="ECO:0000313" key="4">
    <source>
        <dbReference type="Proteomes" id="UP001303473"/>
    </source>
</evidence>
<dbReference type="EMBL" id="MU853777">
    <property type="protein sequence ID" value="KAK3942047.1"/>
    <property type="molecule type" value="Genomic_DNA"/>
</dbReference>
<feature type="compositionally biased region" description="Polar residues" evidence="1">
    <location>
        <begin position="319"/>
        <end position="330"/>
    </location>
</feature>
<organism evidence="3 4">
    <name type="scientific">Diplogelasinospora grovesii</name>
    <dbReference type="NCBI Taxonomy" id="303347"/>
    <lineage>
        <taxon>Eukaryota</taxon>
        <taxon>Fungi</taxon>
        <taxon>Dikarya</taxon>
        <taxon>Ascomycota</taxon>
        <taxon>Pezizomycotina</taxon>
        <taxon>Sordariomycetes</taxon>
        <taxon>Sordariomycetidae</taxon>
        <taxon>Sordariales</taxon>
        <taxon>Diplogelasinosporaceae</taxon>
        <taxon>Diplogelasinospora</taxon>
    </lineage>
</organism>
<dbReference type="Proteomes" id="UP001303473">
    <property type="component" value="Unassembled WGS sequence"/>
</dbReference>
<keyword evidence="4" id="KW-1185">Reference proteome</keyword>
<feature type="transmembrane region" description="Helical" evidence="2">
    <location>
        <begin position="6"/>
        <end position="28"/>
    </location>
</feature>
<gene>
    <name evidence="3" type="ORF">QBC46DRAFT_381054</name>
</gene>
<reference evidence="4" key="1">
    <citation type="journal article" date="2023" name="Mol. Phylogenet. Evol.">
        <title>Genome-scale phylogeny and comparative genomics of the fungal order Sordariales.</title>
        <authorList>
            <person name="Hensen N."/>
            <person name="Bonometti L."/>
            <person name="Westerberg I."/>
            <person name="Brannstrom I.O."/>
            <person name="Guillou S."/>
            <person name="Cros-Aarteil S."/>
            <person name="Calhoun S."/>
            <person name="Haridas S."/>
            <person name="Kuo A."/>
            <person name="Mondo S."/>
            <person name="Pangilinan J."/>
            <person name="Riley R."/>
            <person name="LaButti K."/>
            <person name="Andreopoulos B."/>
            <person name="Lipzen A."/>
            <person name="Chen C."/>
            <person name="Yan M."/>
            <person name="Daum C."/>
            <person name="Ng V."/>
            <person name="Clum A."/>
            <person name="Steindorff A."/>
            <person name="Ohm R.A."/>
            <person name="Martin F."/>
            <person name="Silar P."/>
            <person name="Natvig D.O."/>
            <person name="Lalanne C."/>
            <person name="Gautier V."/>
            <person name="Ament-Velasquez S.L."/>
            <person name="Kruys A."/>
            <person name="Hutchinson M.I."/>
            <person name="Powell A.J."/>
            <person name="Barry K."/>
            <person name="Miller A.N."/>
            <person name="Grigoriev I.V."/>
            <person name="Debuchy R."/>
            <person name="Gladieux P."/>
            <person name="Hiltunen Thoren M."/>
            <person name="Johannesson H."/>
        </authorList>
    </citation>
    <scope>NUCLEOTIDE SEQUENCE [LARGE SCALE GENOMIC DNA]</scope>
    <source>
        <strain evidence="4">CBS 340.73</strain>
    </source>
</reference>
<comment type="caution">
    <text evidence="3">The sequence shown here is derived from an EMBL/GenBank/DDBJ whole genome shotgun (WGS) entry which is preliminary data.</text>
</comment>
<sequence>MSTSFLTAYLFTMAAGVVAAITGLVSYVRKAKPASPSPSSGTRFFGSQIGGKSVINYSYTDMPWRLMAFDVYYFFVFIWALPYILFPTIPADSGELDELALTRKNIFCIVVHFVLCILQLASLVAIPALILLPIWAAAILVGLFALVNHGLCSLLNGKDVEYHSDAEYAPALPEHAHEQWIFINGVAVGEHWMKNNLNRLAITFKRPILGIHNKTNGIIFDVVECLIQRNLGYATTDVRVCYSIIKEKLYNPQYSKVVFILHSQGGIEGSLILDWLLQELPQDLLMKLEVYTFGNAANHFNNPHRHMQSQDVAMRNPVAASTDSQMSSPQDVRAPPLLSQPPQPGNRPPPTPSSSPPPDTASPVAIETNVSDFSVVPAFTYETSALTPSAVSDRAIGHIEHYAHTTDFVALWGVLHFATSVPETRTLPRFIGRVFARTSVRGGHQFCQHYLDGMFPLARDASTNRLLTGVLAGCAEEGNEFMESEIIVGEEGDAMANAREAHLMMELSWFGGRSAATIRGEVEVEVHSDSPIEQQQQNRGRFRSRLTGLTTAGQRGQGQGQAKAKVKELSRLWQYRNGKSPVEKPPLLMRDADGVVRNATM</sequence>
<keyword evidence="2" id="KW-0472">Membrane</keyword>
<feature type="region of interest" description="Disordered" evidence="1">
    <location>
        <begin position="578"/>
        <end position="601"/>
    </location>
</feature>
<accession>A0AAN6S5N1</accession>
<dbReference type="PANTHER" id="PTHR42044:SF1">
    <property type="entry name" value="DUF676 DOMAIN-CONTAINING PROTEIN"/>
    <property type="match status" value="1"/>
</dbReference>
<keyword evidence="2" id="KW-0812">Transmembrane</keyword>
<evidence type="ECO:0000256" key="1">
    <source>
        <dbReference type="SAM" id="MobiDB-lite"/>
    </source>
</evidence>
<dbReference type="AlphaFoldDB" id="A0AAN6S5N1"/>
<evidence type="ECO:0000256" key="2">
    <source>
        <dbReference type="SAM" id="Phobius"/>
    </source>
</evidence>
<feature type="transmembrane region" description="Helical" evidence="2">
    <location>
        <begin position="101"/>
        <end position="121"/>
    </location>
</feature>